<accession>A0A9J9KXL7</accession>
<proteinExistence type="predicted"/>
<evidence type="ECO:0000313" key="2">
    <source>
        <dbReference type="EMBL" id="ABP61317.1"/>
    </source>
</evidence>
<dbReference type="PANTHER" id="PTHR43245">
    <property type="entry name" value="BIFUNCTIONAL POLYMYXIN RESISTANCE PROTEIN ARNA"/>
    <property type="match status" value="1"/>
</dbReference>
<dbReference type="RefSeq" id="WP_015959650.1">
    <property type="nucleotide sequence ID" value="NC_009436.1"/>
</dbReference>
<dbReference type="Pfam" id="PF01370">
    <property type="entry name" value="Epimerase"/>
    <property type="match status" value="1"/>
</dbReference>
<feature type="domain" description="NAD-dependent epimerase/dehydratase" evidence="1">
    <location>
        <begin position="5"/>
        <end position="203"/>
    </location>
</feature>
<dbReference type="KEGG" id="ent:Ent638_2650"/>
<sequence>MAKYTVIGGRGFVGSHIVALMEHKGHEVYVPERNASELFENHLGRVIYCAGNGDCANNYYAVLEANTLLLSKLLQHASFDNMVYVSSTRVYMNNDSANETDDLVITQKDQRRLFNLTKLVSEELCLKSDRQVTVVRPSNIYGLALSSTLFLPSIIRHAINNGEINMYVAPEYEKDYVSVNDVAQACTWLVDNDHLSKGIYNIAAGFNVTAKQIADVIQHETNCEIHWHNVNFPREDFPVTCIEKISKINADYKPQNVLDDLKIMIANYKNELAN</sequence>
<dbReference type="SUPFAM" id="SSF51735">
    <property type="entry name" value="NAD(P)-binding Rossmann-fold domains"/>
    <property type="match status" value="1"/>
</dbReference>
<dbReference type="EMBL" id="CP000653">
    <property type="protein sequence ID" value="ABP61317.1"/>
    <property type="molecule type" value="Genomic_DNA"/>
</dbReference>
<dbReference type="InterPro" id="IPR001509">
    <property type="entry name" value="Epimerase_deHydtase"/>
</dbReference>
<dbReference type="CDD" id="cd08946">
    <property type="entry name" value="SDR_e"/>
    <property type="match status" value="1"/>
</dbReference>
<dbReference type="PANTHER" id="PTHR43245:SF13">
    <property type="entry name" value="UDP-D-APIOSE_UDP-D-XYLOSE SYNTHASE 2"/>
    <property type="match status" value="1"/>
</dbReference>
<name>A0A9J9KXL7_ENT38</name>
<dbReference type="InterPro" id="IPR050177">
    <property type="entry name" value="Lipid_A_modif_metabolic_enz"/>
</dbReference>
<gene>
    <name evidence="2" type="ordered locus">Ent638_2650</name>
</gene>
<evidence type="ECO:0000259" key="1">
    <source>
        <dbReference type="Pfam" id="PF01370"/>
    </source>
</evidence>
<organism evidence="2 3">
    <name type="scientific">Enterobacter sp. (strain 638)</name>
    <dbReference type="NCBI Taxonomy" id="399742"/>
    <lineage>
        <taxon>Bacteria</taxon>
        <taxon>Pseudomonadati</taxon>
        <taxon>Pseudomonadota</taxon>
        <taxon>Gammaproteobacteria</taxon>
        <taxon>Enterobacterales</taxon>
        <taxon>Enterobacteriaceae</taxon>
        <taxon>Enterobacter</taxon>
    </lineage>
</organism>
<evidence type="ECO:0000313" key="3">
    <source>
        <dbReference type="Proteomes" id="UP000000230"/>
    </source>
</evidence>
<protein>
    <submittedName>
        <fullName evidence="2">NAD-dependent epimerase/dehydratase</fullName>
    </submittedName>
</protein>
<dbReference type="OrthoDB" id="329806at2"/>
<dbReference type="InterPro" id="IPR036291">
    <property type="entry name" value="NAD(P)-bd_dom_sf"/>
</dbReference>
<keyword evidence="3" id="KW-1185">Reference proteome</keyword>
<dbReference type="Gene3D" id="3.40.50.720">
    <property type="entry name" value="NAD(P)-binding Rossmann-like Domain"/>
    <property type="match status" value="1"/>
</dbReference>
<dbReference type="AlphaFoldDB" id="A0A9J9KXL7"/>
<dbReference type="Proteomes" id="UP000000230">
    <property type="component" value="Chromosome"/>
</dbReference>
<reference evidence="3" key="1">
    <citation type="journal article" date="2010" name="PLoS Genet.">
        <title>Genome sequence of the plant growth promoting endophytic bacterium Enterobacter sp. 638.</title>
        <authorList>
            <person name="Taghavi S."/>
            <person name="van der Lelie D."/>
            <person name="Hoffman A."/>
            <person name="Zhang Y.B."/>
            <person name="Walla M.D."/>
            <person name="Vangronsveld J."/>
            <person name="Newman L."/>
            <person name="Monchy S."/>
        </authorList>
    </citation>
    <scope>NUCLEOTIDE SEQUENCE [LARGE SCALE GENOMIC DNA]</scope>
    <source>
        <strain evidence="3">638</strain>
    </source>
</reference>